<dbReference type="eggNOG" id="COG0744">
    <property type="taxonomic scope" value="Bacteria"/>
</dbReference>
<dbReference type="UniPathway" id="UPA00219"/>
<feature type="transmembrane region" description="Helical" evidence="21">
    <location>
        <begin position="34"/>
        <end position="58"/>
    </location>
</feature>
<keyword evidence="12" id="KW-0573">Peptidoglycan synthesis</keyword>
<dbReference type="GO" id="GO:0008360">
    <property type="term" value="P:regulation of cell shape"/>
    <property type="evidence" value="ECO:0007669"/>
    <property type="project" value="UniProtKB-KW"/>
</dbReference>
<dbReference type="EC" id="2.4.99.28" evidence="17"/>
<comment type="similarity">
    <text evidence="3">In the C-terminal section; belongs to the transpeptidase family.</text>
</comment>
<dbReference type="AlphaFoldDB" id="B6IUZ3"/>
<sequence>MSTPVPPLRPPPRPAPPPPQRPVPRRAGRRWPGILLRTAVVASIWVFMAGLFAVAWFAHDLPDVSGAVQVERRPAVTLVAADGSPFARFGDLRGATVDVTQLPPHLVNAVVATEDRRFWSHFGLDPIGIARAAVTNYRAGRVVQGGSTLTQQLAKNLFLTPDQTLKRKVQEALLAVWLERRYSKQEILTAYLNRVYLGAGTYGVDAAARTYFNKPATELTLRESAVIAGLLKAPSRYTPAANPDRALERAEVVLRAMLDEGYINEAEMRAALDIPPVPRRKPGSEGEGRYFAAWVADQVAAFVGPDHGDLVIYTSFDPAIQRAAESHVAALLRGPGAEARVGQAAVVVMTPDGAVKALVGGRDYGESQFNRATQALRQPGSAFKPVVFLSALEMGWTETSTVLDAPYRKGKWAPENYDGKYRGEITLRDALAHSVNTATVRLLEASGVDNAISVARRLGLTSTMRRDLSLALGTSEVTLLELTGAYATFANRGRAVMPYAILEIRDANGQLLYQRRGSGAGYAVSGPEVAAMTRLLLAPIAYGTGGAARLDRMAAGKTGTTQDYRDAWFVGFTADLVAGVWMGNDDGAPMKRITGGTLPARLWHDVMMAAHTGLPPRDLPGLDGGPGRAVPEPLVAERTPEEAVAPSPPASSIGELLDRLTGGR</sequence>
<dbReference type="InterPro" id="IPR001460">
    <property type="entry name" value="PCN-bd_Tpept"/>
</dbReference>
<dbReference type="NCBIfam" id="TIGR02074">
    <property type="entry name" value="PBP_1a_fam"/>
    <property type="match status" value="1"/>
</dbReference>
<feature type="region of interest" description="Disordered" evidence="20">
    <location>
        <begin position="1"/>
        <end position="27"/>
    </location>
</feature>
<comment type="catalytic activity">
    <reaction evidence="18">
        <text>[GlcNAc-(1-&gt;4)-Mur2Ac(oyl-L-Ala-gamma-D-Glu-L-Lys-D-Ala-D-Ala)](n)-di-trans,octa-cis-undecaprenyl diphosphate + beta-D-GlcNAc-(1-&gt;4)-Mur2Ac(oyl-L-Ala-gamma-D-Glu-L-Lys-D-Ala-D-Ala)-di-trans,octa-cis-undecaprenyl diphosphate = [GlcNAc-(1-&gt;4)-Mur2Ac(oyl-L-Ala-gamma-D-Glu-L-Lys-D-Ala-D-Ala)](n+1)-di-trans,octa-cis-undecaprenyl diphosphate + di-trans,octa-cis-undecaprenyl diphosphate + H(+)</text>
        <dbReference type="Rhea" id="RHEA:23708"/>
        <dbReference type="Rhea" id="RHEA-COMP:9602"/>
        <dbReference type="Rhea" id="RHEA-COMP:9603"/>
        <dbReference type="ChEBI" id="CHEBI:15378"/>
        <dbReference type="ChEBI" id="CHEBI:58405"/>
        <dbReference type="ChEBI" id="CHEBI:60033"/>
        <dbReference type="ChEBI" id="CHEBI:78435"/>
        <dbReference type="EC" id="2.4.99.28"/>
    </reaction>
</comment>
<feature type="compositionally biased region" description="Pro residues" evidence="20">
    <location>
        <begin position="1"/>
        <end position="22"/>
    </location>
</feature>
<dbReference type="Proteomes" id="UP000001591">
    <property type="component" value="Chromosome"/>
</dbReference>
<dbReference type="GO" id="GO:0008955">
    <property type="term" value="F:peptidoglycan glycosyltransferase activity"/>
    <property type="evidence" value="ECO:0007669"/>
    <property type="project" value="UniProtKB-EC"/>
</dbReference>
<feature type="region of interest" description="Disordered" evidence="20">
    <location>
        <begin position="614"/>
        <end position="664"/>
    </location>
</feature>
<keyword evidence="11" id="KW-0133">Cell shape</keyword>
<protein>
    <recommendedName>
        <fullName evidence="17">peptidoglycan glycosyltransferase</fullName>
        <ecNumber evidence="17">2.4.99.28</ecNumber>
    </recommendedName>
</protein>
<keyword evidence="15" id="KW-0511">Multifunctional enzyme</keyword>
<evidence type="ECO:0000256" key="5">
    <source>
        <dbReference type="ARBA" id="ARBA00022645"/>
    </source>
</evidence>
<evidence type="ECO:0000313" key="24">
    <source>
        <dbReference type="EMBL" id="ACJ00075.1"/>
    </source>
</evidence>
<evidence type="ECO:0000256" key="18">
    <source>
        <dbReference type="ARBA" id="ARBA00049902"/>
    </source>
</evidence>
<dbReference type="InterPro" id="IPR012338">
    <property type="entry name" value="Beta-lactam/transpept-like"/>
</dbReference>
<comment type="pathway">
    <text evidence="2">Cell wall biogenesis; peptidoglycan biosynthesis.</text>
</comment>
<evidence type="ECO:0000256" key="2">
    <source>
        <dbReference type="ARBA" id="ARBA00004752"/>
    </source>
</evidence>
<keyword evidence="6" id="KW-0645">Protease</keyword>
<evidence type="ECO:0000256" key="14">
    <source>
        <dbReference type="ARBA" id="ARBA00023136"/>
    </source>
</evidence>
<comment type="similarity">
    <text evidence="4">In the N-terminal section; belongs to the glycosyltransferase 51 family.</text>
</comment>
<dbReference type="GO" id="GO:0004180">
    <property type="term" value="F:carboxypeptidase activity"/>
    <property type="evidence" value="ECO:0007669"/>
    <property type="project" value="UniProtKB-KW"/>
</dbReference>
<evidence type="ECO:0000256" key="10">
    <source>
        <dbReference type="ARBA" id="ARBA00022801"/>
    </source>
</evidence>
<evidence type="ECO:0000256" key="16">
    <source>
        <dbReference type="ARBA" id="ARBA00023316"/>
    </source>
</evidence>
<evidence type="ECO:0000256" key="15">
    <source>
        <dbReference type="ARBA" id="ARBA00023268"/>
    </source>
</evidence>
<keyword evidence="9 21" id="KW-0812">Transmembrane</keyword>
<evidence type="ECO:0000256" key="6">
    <source>
        <dbReference type="ARBA" id="ARBA00022670"/>
    </source>
</evidence>
<dbReference type="GO" id="GO:0071555">
    <property type="term" value="P:cell wall organization"/>
    <property type="evidence" value="ECO:0007669"/>
    <property type="project" value="UniProtKB-KW"/>
</dbReference>
<dbReference type="GO" id="GO:0016020">
    <property type="term" value="C:membrane"/>
    <property type="evidence" value="ECO:0007669"/>
    <property type="project" value="UniProtKB-SubCell"/>
</dbReference>
<dbReference type="InterPro" id="IPR023346">
    <property type="entry name" value="Lysozyme-like_dom_sf"/>
</dbReference>
<evidence type="ECO:0000256" key="20">
    <source>
        <dbReference type="SAM" id="MobiDB-lite"/>
    </source>
</evidence>
<feature type="domain" description="Penicillin-binding protein transpeptidase" evidence="22">
    <location>
        <begin position="345"/>
        <end position="574"/>
    </location>
</feature>
<evidence type="ECO:0000256" key="17">
    <source>
        <dbReference type="ARBA" id="ARBA00044770"/>
    </source>
</evidence>
<dbReference type="GO" id="GO:0006508">
    <property type="term" value="P:proteolysis"/>
    <property type="evidence" value="ECO:0007669"/>
    <property type="project" value="UniProtKB-KW"/>
</dbReference>
<reference evidence="24 25" key="1">
    <citation type="journal article" date="2010" name="BMC Genomics">
        <title>Metabolic flexibility revealed in the genome of the cyst-forming alpha-1 proteobacterium Rhodospirillum centenum.</title>
        <authorList>
            <person name="Lu Y.K."/>
            <person name="Marden J."/>
            <person name="Han M."/>
            <person name="Swingley W.D."/>
            <person name="Mastrian S.D."/>
            <person name="Chowdhury S.R."/>
            <person name="Hao J."/>
            <person name="Helmy T."/>
            <person name="Kim S."/>
            <person name="Kurdoglu A.A."/>
            <person name="Matthies H.J."/>
            <person name="Rollo D."/>
            <person name="Stothard P."/>
            <person name="Blankenship R.E."/>
            <person name="Bauer C.E."/>
            <person name="Touchman J.W."/>
        </authorList>
    </citation>
    <scope>NUCLEOTIDE SEQUENCE [LARGE SCALE GENOMIC DNA]</scope>
    <source>
        <strain evidence="25">ATCC 51521 / SW</strain>
    </source>
</reference>
<dbReference type="CAZy" id="GT51">
    <property type="family name" value="Glycosyltransferase Family 51"/>
</dbReference>
<evidence type="ECO:0000256" key="4">
    <source>
        <dbReference type="ARBA" id="ARBA00007739"/>
    </source>
</evidence>
<evidence type="ECO:0000256" key="9">
    <source>
        <dbReference type="ARBA" id="ARBA00022692"/>
    </source>
</evidence>
<keyword evidence="25" id="KW-1185">Reference proteome</keyword>
<evidence type="ECO:0000256" key="8">
    <source>
        <dbReference type="ARBA" id="ARBA00022679"/>
    </source>
</evidence>
<organism evidence="24 25">
    <name type="scientific">Rhodospirillum centenum (strain ATCC 51521 / SW)</name>
    <dbReference type="NCBI Taxonomy" id="414684"/>
    <lineage>
        <taxon>Bacteria</taxon>
        <taxon>Pseudomonadati</taxon>
        <taxon>Pseudomonadota</taxon>
        <taxon>Alphaproteobacteria</taxon>
        <taxon>Rhodospirillales</taxon>
        <taxon>Rhodospirillaceae</taxon>
        <taxon>Rhodospirillum</taxon>
    </lineage>
</organism>
<dbReference type="InterPro" id="IPR050396">
    <property type="entry name" value="Glycosyltr_51/Transpeptidase"/>
</dbReference>
<keyword evidence="7" id="KW-0328">Glycosyltransferase</keyword>
<dbReference type="GO" id="GO:0008658">
    <property type="term" value="F:penicillin binding"/>
    <property type="evidence" value="ECO:0007669"/>
    <property type="project" value="InterPro"/>
</dbReference>
<dbReference type="PANTHER" id="PTHR32282">
    <property type="entry name" value="BINDING PROTEIN TRANSPEPTIDASE, PUTATIVE-RELATED"/>
    <property type="match status" value="1"/>
</dbReference>
<evidence type="ECO:0000256" key="1">
    <source>
        <dbReference type="ARBA" id="ARBA00004370"/>
    </source>
</evidence>
<keyword evidence="8" id="KW-0808">Transferase</keyword>
<evidence type="ECO:0000256" key="11">
    <source>
        <dbReference type="ARBA" id="ARBA00022960"/>
    </source>
</evidence>
<comment type="subcellular location">
    <subcellularLocation>
        <location evidence="1">Membrane</location>
    </subcellularLocation>
</comment>
<dbReference type="GO" id="GO:0030288">
    <property type="term" value="C:outer membrane-bounded periplasmic space"/>
    <property type="evidence" value="ECO:0007669"/>
    <property type="project" value="TreeGrafter"/>
</dbReference>
<feature type="domain" description="Glycosyl transferase family 51" evidence="23">
    <location>
        <begin position="84"/>
        <end position="257"/>
    </location>
</feature>
<dbReference type="KEGG" id="rce:RC1_2700"/>
<dbReference type="InterPro" id="IPR001264">
    <property type="entry name" value="Glyco_trans_51"/>
</dbReference>
<dbReference type="GO" id="GO:0009252">
    <property type="term" value="P:peptidoglycan biosynthetic process"/>
    <property type="evidence" value="ECO:0007669"/>
    <property type="project" value="UniProtKB-UniPathway"/>
</dbReference>
<keyword evidence="10" id="KW-0378">Hydrolase</keyword>
<proteinExistence type="inferred from homology"/>
<evidence type="ECO:0000259" key="22">
    <source>
        <dbReference type="Pfam" id="PF00905"/>
    </source>
</evidence>
<dbReference type="FunFam" id="1.10.3810.10:FF:000003">
    <property type="entry name" value="Penicillin-binding protein 1a"/>
    <property type="match status" value="1"/>
</dbReference>
<dbReference type="STRING" id="414684.RC1_2700"/>
<keyword evidence="14 21" id="KW-0472">Membrane</keyword>
<keyword evidence="5" id="KW-0121">Carboxypeptidase</keyword>
<evidence type="ECO:0000256" key="13">
    <source>
        <dbReference type="ARBA" id="ARBA00022989"/>
    </source>
</evidence>
<evidence type="ECO:0000256" key="21">
    <source>
        <dbReference type="SAM" id="Phobius"/>
    </source>
</evidence>
<dbReference type="Gene3D" id="1.10.3810.10">
    <property type="entry name" value="Biosynthetic peptidoglycan transglycosylase-like"/>
    <property type="match status" value="1"/>
</dbReference>
<dbReference type="RefSeq" id="WP_012567856.1">
    <property type="nucleotide sequence ID" value="NC_011420.2"/>
</dbReference>
<dbReference type="PANTHER" id="PTHR32282:SF33">
    <property type="entry name" value="PEPTIDOGLYCAN GLYCOSYLTRANSFERASE"/>
    <property type="match status" value="1"/>
</dbReference>
<dbReference type="InterPro" id="IPR036950">
    <property type="entry name" value="PBP_transglycosylase"/>
</dbReference>
<evidence type="ECO:0000256" key="3">
    <source>
        <dbReference type="ARBA" id="ARBA00007090"/>
    </source>
</evidence>
<dbReference type="HOGENOM" id="CLU_006354_2_7_5"/>
<evidence type="ECO:0000256" key="19">
    <source>
        <dbReference type="ARBA" id="ARBA00060592"/>
    </source>
</evidence>
<evidence type="ECO:0000313" key="25">
    <source>
        <dbReference type="Proteomes" id="UP000001591"/>
    </source>
</evidence>
<evidence type="ECO:0000256" key="7">
    <source>
        <dbReference type="ARBA" id="ARBA00022676"/>
    </source>
</evidence>
<accession>B6IUZ3</accession>
<dbReference type="Pfam" id="PF00905">
    <property type="entry name" value="Transpeptidase"/>
    <property type="match status" value="1"/>
</dbReference>
<dbReference type="SUPFAM" id="SSF53955">
    <property type="entry name" value="Lysozyme-like"/>
    <property type="match status" value="1"/>
</dbReference>
<gene>
    <name evidence="24" type="ordered locus">RC1_2700</name>
</gene>
<dbReference type="EMBL" id="CP000613">
    <property type="protein sequence ID" value="ACJ00075.1"/>
    <property type="molecule type" value="Genomic_DNA"/>
</dbReference>
<comment type="pathway">
    <text evidence="19">Glycan biosynthesis.</text>
</comment>
<dbReference type="Gene3D" id="3.40.710.10">
    <property type="entry name" value="DD-peptidase/beta-lactamase superfamily"/>
    <property type="match status" value="1"/>
</dbReference>
<name>B6IUZ3_RHOCS</name>
<dbReference type="Pfam" id="PF00912">
    <property type="entry name" value="Transgly"/>
    <property type="match status" value="1"/>
</dbReference>
<keyword evidence="16" id="KW-0961">Cell wall biogenesis/degradation</keyword>
<evidence type="ECO:0000259" key="23">
    <source>
        <dbReference type="Pfam" id="PF00912"/>
    </source>
</evidence>
<dbReference type="SUPFAM" id="SSF56601">
    <property type="entry name" value="beta-lactamase/transpeptidase-like"/>
    <property type="match status" value="1"/>
</dbReference>
<keyword evidence="13 21" id="KW-1133">Transmembrane helix</keyword>
<evidence type="ECO:0000256" key="12">
    <source>
        <dbReference type="ARBA" id="ARBA00022984"/>
    </source>
</evidence>